<dbReference type="FunFam" id="3.30.70.330:FF:000899">
    <property type="entry name" value="RNA-binding protein 1"/>
    <property type="match status" value="1"/>
</dbReference>
<dbReference type="Pfam" id="PF00098">
    <property type="entry name" value="zf-CCHC"/>
    <property type="match status" value="1"/>
</dbReference>
<keyword evidence="1 3" id="KW-0694">RNA-binding</keyword>
<feature type="domain" description="CCHC-type" evidence="5">
    <location>
        <begin position="106"/>
        <end position="122"/>
    </location>
</feature>
<comment type="caution">
    <text evidence="6">The sequence shown here is derived from an EMBL/GenBank/DDBJ whole genome shotgun (WGS) entry which is preliminary data.</text>
</comment>
<dbReference type="GO" id="GO:0008270">
    <property type="term" value="F:zinc ion binding"/>
    <property type="evidence" value="ECO:0007669"/>
    <property type="project" value="UniProtKB-KW"/>
</dbReference>
<dbReference type="InterPro" id="IPR036875">
    <property type="entry name" value="Znf_CCHC_sf"/>
</dbReference>
<dbReference type="Gene3D" id="3.30.70.330">
    <property type="match status" value="1"/>
</dbReference>
<evidence type="ECO:0000313" key="7">
    <source>
        <dbReference type="Proteomes" id="UP001607303"/>
    </source>
</evidence>
<reference evidence="6 7" key="1">
    <citation type="journal article" date="2024" name="Ann. Entomol. Soc. Am.">
        <title>Genomic analyses of the southern and eastern yellowjacket wasps (Hymenoptera: Vespidae) reveal evolutionary signatures of social life.</title>
        <authorList>
            <person name="Catto M.A."/>
            <person name="Caine P.B."/>
            <person name="Orr S.E."/>
            <person name="Hunt B.G."/>
            <person name="Goodisman M.A.D."/>
        </authorList>
    </citation>
    <scope>NUCLEOTIDE SEQUENCE [LARGE SCALE GENOMIC DNA]</scope>
    <source>
        <strain evidence="6">232</strain>
        <tissue evidence="6">Head and thorax</tissue>
    </source>
</reference>
<dbReference type="SUPFAM" id="SSF54928">
    <property type="entry name" value="RNA-binding domain, RBD"/>
    <property type="match status" value="1"/>
</dbReference>
<proteinExistence type="predicted"/>
<name>A0ABD2CNB1_VESMC</name>
<feature type="domain" description="RRM" evidence="4">
    <location>
        <begin position="11"/>
        <end position="84"/>
    </location>
</feature>
<dbReference type="AlphaFoldDB" id="A0ABD2CNB1"/>
<evidence type="ECO:0000256" key="3">
    <source>
        <dbReference type="PROSITE-ProRule" id="PRU00176"/>
    </source>
</evidence>
<protein>
    <submittedName>
        <fullName evidence="6">Serine/arginine-rich splicing factor 7-like isoform X1</fullName>
    </submittedName>
</protein>
<evidence type="ECO:0000259" key="4">
    <source>
        <dbReference type="PROSITE" id="PS50102"/>
    </source>
</evidence>
<dbReference type="Gene3D" id="4.10.60.10">
    <property type="entry name" value="Zinc finger, CCHC-type"/>
    <property type="match status" value="1"/>
</dbReference>
<organism evidence="6 7">
    <name type="scientific">Vespula maculifrons</name>
    <name type="common">Eastern yellow jacket</name>
    <name type="synonym">Wasp</name>
    <dbReference type="NCBI Taxonomy" id="7453"/>
    <lineage>
        <taxon>Eukaryota</taxon>
        <taxon>Metazoa</taxon>
        <taxon>Ecdysozoa</taxon>
        <taxon>Arthropoda</taxon>
        <taxon>Hexapoda</taxon>
        <taxon>Insecta</taxon>
        <taxon>Pterygota</taxon>
        <taxon>Neoptera</taxon>
        <taxon>Endopterygota</taxon>
        <taxon>Hymenoptera</taxon>
        <taxon>Apocrita</taxon>
        <taxon>Aculeata</taxon>
        <taxon>Vespoidea</taxon>
        <taxon>Vespidae</taxon>
        <taxon>Vespinae</taxon>
        <taxon>Vespula</taxon>
    </lineage>
</organism>
<dbReference type="EMBL" id="JAYRBN010000037">
    <property type="protein sequence ID" value="KAL2746189.1"/>
    <property type="molecule type" value="Genomic_DNA"/>
</dbReference>
<keyword evidence="2" id="KW-0863">Zinc-finger</keyword>
<evidence type="ECO:0000256" key="2">
    <source>
        <dbReference type="PROSITE-ProRule" id="PRU00047"/>
    </source>
</evidence>
<keyword evidence="2" id="KW-0479">Metal-binding</keyword>
<dbReference type="Proteomes" id="UP001607303">
    <property type="component" value="Unassembled WGS sequence"/>
</dbReference>
<dbReference type="InterPro" id="IPR035979">
    <property type="entry name" value="RBD_domain_sf"/>
</dbReference>
<keyword evidence="7" id="KW-1185">Reference proteome</keyword>
<dbReference type="SMART" id="SM00343">
    <property type="entry name" value="ZnF_C2HC"/>
    <property type="match status" value="1"/>
</dbReference>
<dbReference type="GO" id="GO:0003723">
    <property type="term" value="F:RNA binding"/>
    <property type="evidence" value="ECO:0007669"/>
    <property type="project" value="UniProtKB-UniRule"/>
</dbReference>
<dbReference type="InterPro" id="IPR000504">
    <property type="entry name" value="RRM_dom"/>
</dbReference>
<dbReference type="InterPro" id="IPR001878">
    <property type="entry name" value="Znf_CCHC"/>
</dbReference>
<gene>
    <name evidence="6" type="ORF">V1477_004559</name>
</gene>
<dbReference type="PROSITE" id="PS50158">
    <property type="entry name" value="ZF_CCHC"/>
    <property type="match status" value="1"/>
</dbReference>
<accession>A0ABD2CNB1</accession>
<evidence type="ECO:0000256" key="1">
    <source>
        <dbReference type="ARBA" id="ARBA00022884"/>
    </source>
</evidence>
<keyword evidence="2" id="KW-0862">Zinc</keyword>
<evidence type="ECO:0000313" key="6">
    <source>
        <dbReference type="EMBL" id="KAL2746189.1"/>
    </source>
</evidence>
<dbReference type="SUPFAM" id="SSF57756">
    <property type="entry name" value="Retrovirus zinc finger-like domains"/>
    <property type="match status" value="1"/>
</dbReference>
<dbReference type="InterPro" id="IPR050907">
    <property type="entry name" value="SRSF"/>
</dbReference>
<dbReference type="InterPro" id="IPR012677">
    <property type="entry name" value="Nucleotide-bd_a/b_plait_sf"/>
</dbReference>
<dbReference type="Pfam" id="PF00076">
    <property type="entry name" value="RRM_1"/>
    <property type="match status" value="1"/>
</dbReference>
<dbReference type="PROSITE" id="PS50102">
    <property type="entry name" value="RRM"/>
    <property type="match status" value="1"/>
</dbReference>
<evidence type="ECO:0000259" key="5">
    <source>
        <dbReference type="PROSITE" id="PS50158"/>
    </source>
</evidence>
<dbReference type="PANTHER" id="PTHR23147">
    <property type="entry name" value="SERINE/ARGININE RICH SPLICING FACTOR"/>
    <property type="match status" value="1"/>
</dbReference>
<sequence>MNKMSRYPSDCKVYVGDLGSSATKQELEDAFSYYGPLRNVWVARNPPGFAFVEFEDARDAEDAIRGLDGRTICGRRVRVEPSNGKRLRDRGSSRRGVARPFHPEDKCYECGERGHYARDCPRHRSSRLTQGLDHGHVRNLDRDHVHAHVQDLEANVRGHVHLPVVGLEARVATVRTNFVIRGGWILKIVVHDDQNLELHLDRVVDRYANTG</sequence>
<dbReference type="SMART" id="SM00360">
    <property type="entry name" value="RRM"/>
    <property type="match status" value="1"/>
</dbReference>